<evidence type="ECO:0000259" key="1">
    <source>
        <dbReference type="Pfam" id="PF02281"/>
    </source>
</evidence>
<accession>A0ABY2CN26</accession>
<dbReference type="Gene3D" id="1.10.740.10">
    <property type="entry name" value="Transferase Inhibitor Protein From Tn5, Chain"/>
    <property type="match status" value="1"/>
</dbReference>
<keyword evidence="3" id="KW-1185">Reference proteome</keyword>
<dbReference type="InterPro" id="IPR014737">
    <property type="entry name" value="Transposase_Tn5-like_C"/>
</dbReference>
<sequence>MVIAWRVLSALILGRSTPDMDCEIVFDPQEWRAAYIVVKRCPPPRLGEVIRFVASLGGYLGRKHDGPPGAKAMWIGLQRLRDFVIALEAQPLVALRCV</sequence>
<protein>
    <submittedName>
        <fullName evidence="2">Transposase Tn5 family protein</fullName>
    </submittedName>
</protein>
<evidence type="ECO:0000313" key="2">
    <source>
        <dbReference type="EMBL" id="TCV78970.1"/>
    </source>
</evidence>
<dbReference type="SUPFAM" id="SSF53098">
    <property type="entry name" value="Ribonuclease H-like"/>
    <property type="match status" value="1"/>
</dbReference>
<comment type="caution">
    <text evidence="2">The sequence shown here is derived from an EMBL/GenBank/DDBJ whole genome shotgun (WGS) entry which is preliminary data.</text>
</comment>
<reference evidence="2 3" key="1">
    <citation type="submission" date="2019-03" db="EMBL/GenBank/DDBJ databases">
        <title>Systems level insights into methane cycling in arid and semi-arid ecosystems.</title>
        <authorList>
            <person name="Kalyuzhnaya M."/>
        </authorList>
    </citation>
    <scope>NUCLEOTIDE SEQUENCE [LARGE SCALE GENOMIC DNA]</scope>
    <source>
        <strain evidence="2 3">S-1</strain>
    </source>
</reference>
<gene>
    <name evidence="2" type="ORF">EDE11_12337</name>
</gene>
<dbReference type="InterPro" id="IPR012337">
    <property type="entry name" value="RNaseH-like_sf"/>
</dbReference>
<dbReference type="Pfam" id="PF02281">
    <property type="entry name" value="Dimer_Tnp_Tn5"/>
    <property type="match status" value="1"/>
</dbReference>
<evidence type="ECO:0000313" key="3">
    <source>
        <dbReference type="Proteomes" id="UP000295649"/>
    </source>
</evidence>
<name>A0ABY2CN26_METMH</name>
<dbReference type="InterPro" id="IPR003201">
    <property type="entry name" value="Transposase_Tn5"/>
</dbReference>
<organism evidence="2 3">
    <name type="scientific">Methylomonas methanica</name>
    <dbReference type="NCBI Taxonomy" id="421"/>
    <lineage>
        <taxon>Bacteria</taxon>
        <taxon>Pseudomonadati</taxon>
        <taxon>Pseudomonadota</taxon>
        <taxon>Gammaproteobacteria</taxon>
        <taxon>Methylococcales</taxon>
        <taxon>Methylococcaceae</taxon>
        <taxon>Methylomonas</taxon>
    </lineage>
</organism>
<dbReference type="EMBL" id="SMCN01000023">
    <property type="protein sequence ID" value="TCV78970.1"/>
    <property type="molecule type" value="Genomic_DNA"/>
</dbReference>
<dbReference type="Proteomes" id="UP000295649">
    <property type="component" value="Unassembled WGS sequence"/>
</dbReference>
<proteinExistence type="predicted"/>
<feature type="domain" description="Transposase Tn5 dimerisation" evidence="1">
    <location>
        <begin position="2"/>
        <end position="84"/>
    </location>
</feature>